<feature type="domain" description="C2H2-type" evidence="12">
    <location>
        <begin position="371"/>
        <end position="398"/>
    </location>
</feature>
<dbReference type="InterPro" id="IPR036051">
    <property type="entry name" value="KRAB_dom_sf"/>
</dbReference>
<feature type="domain" description="C2H2-type" evidence="12">
    <location>
        <begin position="399"/>
        <end position="426"/>
    </location>
</feature>
<name>A0A480WSK9_PIG</name>
<dbReference type="PANTHER" id="PTHR24399">
    <property type="entry name" value="ZINC FINGER AND BTB DOMAIN-CONTAINING"/>
    <property type="match status" value="1"/>
</dbReference>
<evidence type="ECO:0000256" key="7">
    <source>
        <dbReference type="ARBA" id="ARBA00023015"/>
    </source>
</evidence>
<evidence type="ECO:0000256" key="9">
    <source>
        <dbReference type="ARBA" id="ARBA00023163"/>
    </source>
</evidence>
<dbReference type="SUPFAM" id="SSF109640">
    <property type="entry name" value="KRAB domain (Kruppel-associated box)"/>
    <property type="match status" value="1"/>
</dbReference>
<keyword evidence="10" id="KW-0539">Nucleus</keyword>
<dbReference type="PANTHER" id="PTHR24399:SF54">
    <property type="entry name" value="GASTRULA ZINC FINGER PROTEIN XLCGF26.1-LIKE-RELATED"/>
    <property type="match status" value="1"/>
</dbReference>
<feature type="domain" description="C2H2-type" evidence="12">
    <location>
        <begin position="427"/>
        <end position="454"/>
    </location>
</feature>
<evidence type="ECO:0000259" key="13">
    <source>
        <dbReference type="PROSITE" id="PS50805"/>
    </source>
</evidence>
<dbReference type="SUPFAM" id="SSF57667">
    <property type="entry name" value="beta-beta-alpha zinc fingers"/>
    <property type="match status" value="6"/>
</dbReference>
<dbReference type="PROSITE" id="PS00028">
    <property type="entry name" value="ZINC_FINGER_C2H2_1"/>
    <property type="match status" value="8"/>
</dbReference>
<evidence type="ECO:0000256" key="5">
    <source>
        <dbReference type="ARBA" id="ARBA00022771"/>
    </source>
</evidence>
<evidence type="ECO:0000256" key="1">
    <source>
        <dbReference type="ARBA" id="ARBA00004123"/>
    </source>
</evidence>
<keyword evidence="9" id="KW-0804">Transcription</keyword>
<feature type="domain" description="C2H2-type" evidence="12">
    <location>
        <begin position="287"/>
        <end position="314"/>
    </location>
</feature>
<keyword evidence="5 11" id="KW-0863">Zinc-finger</keyword>
<dbReference type="AlphaFoldDB" id="A0A480WSK9"/>
<proteinExistence type="inferred from homology"/>
<feature type="domain" description="C2H2-type" evidence="12">
    <location>
        <begin position="455"/>
        <end position="482"/>
    </location>
</feature>
<dbReference type="FunFam" id="3.30.160.60:FF:000252">
    <property type="entry name" value="Zinc finger protein 287"/>
    <property type="match status" value="1"/>
</dbReference>
<dbReference type="Pfam" id="PF00096">
    <property type="entry name" value="zf-C2H2"/>
    <property type="match status" value="9"/>
</dbReference>
<keyword evidence="4" id="KW-0677">Repeat</keyword>
<dbReference type="SMART" id="SM00355">
    <property type="entry name" value="ZnF_C2H2"/>
    <property type="match status" value="9"/>
</dbReference>
<evidence type="ECO:0000256" key="10">
    <source>
        <dbReference type="ARBA" id="ARBA00023242"/>
    </source>
</evidence>
<organism evidence="14">
    <name type="scientific">Sus scrofa</name>
    <name type="common">Pig</name>
    <dbReference type="NCBI Taxonomy" id="9823"/>
    <lineage>
        <taxon>Eukaryota</taxon>
        <taxon>Metazoa</taxon>
        <taxon>Chordata</taxon>
        <taxon>Craniata</taxon>
        <taxon>Vertebrata</taxon>
        <taxon>Euteleostomi</taxon>
        <taxon>Mammalia</taxon>
        <taxon>Eutheria</taxon>
        <taxon>Laurasiatheria</taxon>
        <taxon>Artiodactyla</taxon>
        <taxon>Suina</taxon>
        <taxon>Suidae</taxon>
        <taxon>Sus</taxon>
    </lineage>
</organism>
<dbReference type="GO" id="GO:0006355">
    <property type="term" value="P:regulation of DNA-templated transcription"/>
    <property type="evidence" value="ECO:0007669"/>
    <property type="project" value="InterPro"/>
</dbReference>
<dbReference type="FunFam" id="3.30.160.60:FF:000047">
    <property type="entry name" value="zinc finger protein OZF"/>
    <property type="match status" value="1"/>
</dbReference>
<keyword evidence="6" id="KW-0862">Zinc</keyword>
<dbReference type="EMBL" id="DQIR01243541">
    <property type="protein sequence ID" value="HDB99018.1"/>
    <property type="molecule type" value="Transcribed_RNA"/>
</dbReference>
<dbReference type="GO" id="GO:0008270">
    <property type="term" value="F:zinc ion binding"/>
    <property type="evidence" value="ECO:0007669"/>
    <property type="project" value="UniProtKB-KW"/>
</dbReference>
<feature type="domain" description="C2H2-type" evidence="12">
    <location>
        <begin position="483"/>
        <end position="510"/>
    </location>
</feature>
<dbReference type="Pfam" id="PF01352">
    <property type="entry name" value="KRAB"/>
    <property type="match status" value="1"/>
</dbReference>
<feature type="domain" description="C2H2-type" evidence="12">
    <location>
        <begin position="343"/>
        <end position="370"/>
    </location>
</feature>
<dbReference type="FunFam" id="3.30.160.60:FF:000281">
    <property type="entry name" value="Zinc finger protein 558 isoform X1"/>
    <property type="match status" value="1"/>
</dbReference>
<dbReference type="PROSITE" id="PS50805">
    <property type="entry name" value="KRAB"/>
    <property type="match status" value="1"/>
</dbReference>
<evidence type="ECO:0000256" key="2">
    <source>
        <dbReference type="ARBA" id="ARBA00006991"/>
    </source>
</evidence>
<feature type="domain" description="KRAB" evidence="13">
    <location>
        <begin position="36"/>
        <end position="107"/>
    </location>
</feature>
<dbReference type="SMART" id="SM00349">
    <property type="entry name" value="KRAB"/>
    <property type="match status" value="1"/>
</dbReference>
<dbReference type="FunFam" id="3.30.160.60:FF:000029">
    <property type="entry name" value="GLI family zinc finger 4"/>
    <property type="match status" value="1"/>
</dbReference>
<dbReference type="FunFam" id="3.30.160.60:FF:000675">
    <property type="entry name" value="Zinc finger protein 624"/>
    <property type="match status" value="1"/>
</dbReference>
<protein>
    <submittedName>
        <fullName evidence="14">Zinc finger protein 624</fullName>
    </submittedName>
</protein>
<dbReference type="Gene3D" id="3.30.160.60">
    <property type="entry name" value="Classic Zinc Finger"/>
    <property type="match status" value="9"/>
</dbReference>
<keyword evidence="7" id="KW-0805">Transcription regulation</keyword>
<dbReference type="EMBL" id="DQIR01243538">
    <property type="protein sequence ID" value="HDB99015.1"/>
    <property type="molecule type" value="Transcribed_RNA"/>
</dbReference>
<dbReference type="Gene3D" id="6.10.140.140">
    <property type="match status" value="1"/>
</dbReference>
<evidence type="ECO:0000256" key="4">
    <source>
        <dbReference type="ARBA" id="ARBA00022737"/>
    </source>
</evidence>
<feature type="domain" description="C2H2-type" evidence="12">
    <location>
        <begin position="315"/>
        <end position="342"/>
    </location>
</feature>
<evidence type="ECO:0000313" key="14">
    <source>
        <dbReference type="EMBL" id="HDB99015.1"/>
    </source>
</evidence>
<accession>A0A480WSK9</accession>
<evidence type="ECO:0000256" key="11">
    <source>
        <dbReference type="PROSITE-ProRule" id="PRU00042"/>
    </source>
</evidence>
<dbReference type="FunFam" id="3.30.160.60:FF:001911">
    <property type="entry name" value="zinc finger protein 624 isoform X1"/>
    <property type="match status" value="1"/>
</dbReference>
<dbReference type="CDD" id="cd07765">
    <property type="entry name" value="KRAB_A-box"/>
    <property type="match status" value="1"/>
</dbReference>
<dbReference type="InterPro" id="IPR013087">
    <property type="entry name" value="Znf_C2H2_type"/>
</dbReference>
<dbReference type="InterPro" id="IPR036236">
    <property type="entry name" value="Znf_C2H2_sf"/>
</dbReference>
<dbReference type="InterPro" id="IPR001909">
    <property type="entry name" value="KRAB"/>
</dbReference>
<feature type="domain" description="C2H2-type" evidence="12">
    <location>
        <begin position="259"/>
        <end position="286"/>
    </location>
</feature>
<sequence>MATMVFSAGPLSPEVFQPDEGHHLQAEEPELVKELVTFKDVAIDFTLEEWRLMDPTQRNLHKDVMLENYRNLVSLGLAVSKPDMISHLEDGKGPWVVVREISRTSNPELGTKSTTKNTILPENIFEEHFPHDTVVEKLTENGLWDTRMGELWKWSDRILRLHNSEESHLSQGIVTHKKIPMIQKGFRFGFIPFLEPGVITEESHSKYQTHEEIFTENLDLITDTCLGKKISKDTKGSKIISPASELTLGEKNNNKEKPYKCSTCEKAFRYRSLLIQHQRTHTKEKPYECNECGKMFSQPSYLSQHKKIHTGEKPYKCSECGKAFIASSSLMVHQRIHTKEKPYQCNVCGKSFSQCARLNQHQRIQTGEKPYKCSECGKAFSDKSKLARHQETHNGEKPYRCNDCGKAFRNKSYLSVHQKTHNEEKPYKCNECWKVFSQSTYLIRHQRIHSGEKCYKCNECGKAFAHSSTLIQHQTTHTGEKSYICNICGKAFSQSSSLITHQKTHTSQKTYKIIDCGKAFYQSSHLVGC</sequence>
<reference evidence="14" key="1">
    <citation type="journal article" date="2019" name="PeerJ">
        <title>Genes of the pig, Sus scrofa, reconstructed with EvidentialGene.</title>
        <authorList>
            <person name="Gilbert D.G."/>
        </authorList>
    </citation>
    <scope>NUCLEOTIDE SEQUENCE</scope>
</reference>
<dbReference type="PROSITE" id="PS50157">
    <property type="entry name" value="ZINC_FINGER_C2H2_2"/>
    <property type="match status" value="9"/>
</dbReference>
<dbReference type="GO" id="GO:1990837">
    <property type="term" value="F:sequence-specific double-stranded DNA binding"/>
    <property type="evidence" value="ECO:0007669"/>
    <property type="project" value="UniProtKB-ARBA"/>
</dbReference>
<evidence type="ECO:0000256" key="3">
    <source>
        <dbReference type="ARBA" id="ARBA00022723"/>
    </source>
</evidence>
<keyword evidence="8" id="KW-0238">DNA-binding</keyword>
<dbReference type="GO" id="GO:0005634">
    <property type="term" value="C:nucleus"/>
    <property type="evidence" value="ECO:0007669"/>
    <property type="project" value="UniProtKB-SubCell"/>
</dbReference>
<comment type="subcellular location">
    <subcellularLocation>
        <location evidence="1">Nucleus</location>
    </subcellularLocation>
</comment>
<evidence type="ECO:0000259" key="12">
    <source>
        <dbReference type="PROSITE" id="PS50157"/>
    </source>
</evidence>
<comment type="similarity">
    <text evidence="2">Belongs to the krueppel C2H2-type zinc-finger protein family.</text>
</comment>
<evidence type="ECO:0000256" key="6">
    <source>
        <dbReference type="ARBA" id="ARBA00022833"/>
    </source>
</evidence>
<dbReference type="FunFam" id="3.30.160.60:FF:002254">
    <property type="entry name" value="Zinc finger protein 540"/>
    <property type="match status" value="3"/>
</dbReference>
<evidence type="ECO:0000256" key="8">
    <source>
        <dbReference type="ARBA" id="ARBA00023125"/>
    </source>
</evidence>
<keyword evidence="3" id="KW-0479">Metal-binding</keyword>